<dbReference type="InterPro" id="IPR021732">
    <property type="entry name" value="DUF3301"/>
</dbReference>
<accession>A0A381PC80</accession>
<reference evidence="2" key="1">
    <citation type="submission" date="2018-05" db="EMBL/GenBank/DDBJ databases">
        <authorList>
            <person name="Lanie J.A."/>
            <person name="Ng W.-L."/>
            <person name="Kazmierczak K.M."/>
            <person name="Andrzejewski T.M."/>
            <person name="Davidsen T.M."/>
            <person name="Wayne K.J."/>
            <person name="Tettelin H."/>
            <person name="Glass J.I."/>
            <person name="Rusch D."/>
            <person name="Podicherti R."/>
            <person name="Tsui H.-C.T."/>
            <person name="Winkler M.E."/>
        </authorList>
    </citation>
    <scope>NUCLEOTIDE SEQUENCE</scope>
</reference>
<evidence type="ECO:0000313" key="2">
    <source>
        <dbReference type="EMBL" id="SUZ64592.1"/>
    </source>
</evidence>
<evidence type="ECO:0000256" key="1">
    <source>
        <dbReference type="SAM" id="Phobius"/>
    </source>
</evidence>
<sequence length="112" mass="12969">MQPISFLFWATVLVGILSFWWGSDKVKALVLGHIYRYCKSQNLQLLDQTMVLKGIWLVRDESGSLSIRRRYTFEFTSTGEVRNHGEVEVIGHKLVNLELEPHILPDEDESVH</sequence>
<protein>
    <recommendedName>
        <fullName evidence="3">DUF3301 domain-containing protein</fullName>
    </recommendedName>
</protein>
<dbReference type="Pfam" id="PF11743">
    <property type="entry name" value="DUF3301"/>
    <property type="match status" value="1"/>
</dbReference>
<keyword evidence="1" id="KW-0472">Membrane</keyword>
<dbReference type="AlphaFoldDB" id="A0A381PC80"/>
<feature type="transmembrane region" description="Helical" evidence="1">
    <location>
        <begin position="6"/>
        <end position="23"/>
    </location>
</feature>
<name>A0A381PC80_9ZZZZ</name>
<proteinExistence type="predicted"/>
<gene>
    <name evidence="2" type="ORF">METZ01_LOCUS17446</name>
</gene>
<keyword evidence="1" id="KW-1133">Transmembrane helix</keyword>
<keyword evidence="1" id="KW-0812">Transmembrane</keyword>
<evidence type="ECO:0008006" key="3">
    <source>
        <dbReference type="Google" id="ProtNLM"/>
    </source>
</evidence>
<organism evidence="2">
    <name type="scientific">marine metagenome</name>
    <dbReference type="NCBI Taxonomy" id="408172"/>
    <lineage>
        <taxon>unclassified sequences</taxon>
        <taxon>metagenomes</taxon>
        <taxon>ecological metagenomes</taxon>
    </lineage>
</organism>
<dbReference type="EMBL" id="UINC01000939">
    <property type="protein sequence ID" value="SUZ64592.1"/>
    <property type="molecule type" value="Genomic_DNA"/>
</dbReference>